<evidence type="ECO:0000256" key="1">
    <source>
        <dbReference type="SAM" id="MobiDB-lite"/>
    </source>
</evidence>
<accession>A0ABY4V9K6</accession>
<reference evidence="2" key="1">
    <citation type="submission" date="2021-08" db="EMBL/GenBank/DDBJ databases">
        <title>DNA methylation of m4C regulates biosynthesis of daptomycin in Streptomyces roseosporus L30.</title>
        <authorList>
            <person name="Fang J.-L."/>
        </authorList>
    </citation>
    <scope>NUCLEOTIDE SEQUENCE</scope>
    <source>
        <strain evidence="2">L30</strain>
    </source>
</reference>
<feature type="region of interest" description="Disordered" evidence="1">
    <location>
        <begin position="596"/>
        <end position="621"/>
    </location>
</feature>
<dbReference type="EMBL" id="CP098609">
    <property type="protein sequence ID" value="USC51837.1"/>
    <property type="molecule type" value="Genomic_DNA"/>
</dbReference>
<feature type="compositionally biased region" description="Low complexity" evidence="1">
    <location>
        <begin position="313"/>
        <end position="324"/>
    </location>
</feature>
<feature type="compositionally biased region" description="Basic and acidic residues" evidence="1">
    <location>
        <begin position="238"/>
        <end position="255"/>
    </location>
</feature>
<feature type="compositionally biased region" description="Low complexity" evidence="1">
    <location>
        <begin position="1"/>
        <end position="19"/>
    </location>
</feature>
<feature type="compositionally biased region" description="Low complexity" evidence="1">
    <location>
        <begin position="38"/>
        <end position="54"/>
    </location>
</feature>
<sequence length="638" mass="64483">MATAAGGTAPGADGTTPAGPSVPAGLAPAGISRSGLPRAGRTASGAGRSGVEAGPEGGGAGRSGAIDPVRSGAIDPVRSGPLRRSDAARWTVAGAAVEDAAEKGVGAGAGGATGVAGAAGASAVICRSGMAGRRATVSGGAIRSGRTATGRDGGRAAASALLPGPSVGRPGAGRAPARAAEPTEPDGPDEPAGSGEPDEAPEPTESDERDSPDEPVRSEELDEVADPAAEGVAGPDRAVFERPDASLDASPDRAESAGPAEPAVPDAAVRPVEAAERDTYTVPGVPADDDRFAGPEGPDEDWFPDDWPPGPGAPDDAPDLAPEAPADDRDVAPEARDDGRSAGSEAREDDRLVAPAPDDDRLAPGLADRWTGGDAGPGFPVPVPIPRADALPAEADGRSEAGPRGSAGSSASAGRTARSSSGPPGDAEGRAEPGRATPWMRPTGADGRTAWPSSPPRDGFCQEARRERNRSPSLTPIEDRATVIDGAATRRHPPSQPPSSAPPLPPPAPAGTAGTVGTSSRPPPPRASLSCDGVTDRRRPVRRSQSPNPTRSPAFVDAGVDPRYLPHPLLTFAVGEVENVLTLPMEVVGDVRDLLPQPGKRVRHDSPRRPPERSTSNEPWHSGQVTAAWVWPSLLMRR</sequence>
<evidence type="ECO:0000313" key="3">
    <source>
        <dbReference type="Proteomes" id="UP001056079"/>
    </source>
</evidence>
<organism evidence="2 3">
    <name type="scientific">Streptomyces filamentosus</name>
    <name type="common">Streptomyces roseosporus</name>
    <dbReference type="NCBI Taxonomy" id="67294"/>
    <lineage>
        <taxon>Bacteria</taxon>
        <taxon>Bacillati</taxon>
        <taxon>Actinomycetota</taxon>
        <taxon>Actinomycetes</taxon>
        <taxon>Kitasatosporales</taxon>
        <taxon>Streptomycetaceae</taxon>
        <taxon>Streptomyces</taxon>
    </lineage>
</organism>
<feature type="compositionally biased region" description="Low complexity" evidence="1">
    <location>
        <begin position="402"/>
        <end position="422"/>
    </location>
</feature>
<name>A0ABY4V9K6_STRFL</name>
<keyword evidence="3" id="KW-1185">Reference proteome</keyword>
<feature type="region of interest" description="Disordered" evidence="1">
    <location>
        <begin position="131"/>
        <end position="561"/>
    </location>
</feature>
<gene>
    <name evidence="2" type="ORF">K7395_09150</name>
</gene>
<feature type="compositionally biased region" description="Pro residues" evidence="1">
    <location>
        <begin position="494"/>
        <end position="509"/>
    </location>
</feature>
<feature type="region of interest" description="Disordered" evidence="1">
    <location>
        <begin position="1"/>
        <end position="86"/>
    </location>
</feature>
<feature type="compositionally biased region" description="Acidic residues" evidence="1">
    <location>
        <begin position="196"/>
        <end position="211"/>
    </location>
</feature>
<protein>
    <submittedName>
        <fullName evidence="2">Uncharacterized protein</fullName>
    </submittedName>
</protein>
<proteinExistence type="predicted"/>
<evidence type="ECO:0000313" key="2">
    <source>
        <dbReference type="EMBL" id="USC51837.1"/>
    </source>
</evidence>
<dbReference type="Proteomes" id="UP001056079">
    <property type="component" value="Chromosome"/>
</dbReference>
<feature type="compositionally biased region" description="Basic and acidic residues" evidence="1">
    <location>
        <begin position="326"/>
        <end position="362"/>
    </location>
</feature>
<feature type="compositionally biased region" description="Low complexity" evidence="1">
    <location>
        <begin position="143"/>
        <end position="182"/>
    </location>
</feature>